<keyword evidence="1" id="KW-0472">Membrane</keyword>
<evidence type="ECO:0000313" key="2">
    <source>
        <dbReference type="EMBL" id="KRN74769.1"/>
    </source>
</evidence>
<reference evidence="2 3" key="1">
    <citation type="journal article" date="2015" name="Genome Announc.">
        <title>Expanding the biotechnology potential of lactobacilli through comparative genomics of 213 strains and associated genera.</title>
        <authorList>
            <person name="Sun Z."/>
            <person name="Harris H.M."/>
            <person name="McCann A."/>
            <person name="Guo C."/>
            <person name="Argimon S."/>
            <person name="Zhang W."/>
            <person name="Yang X."/>
            <person name="Jeffery I.B."/>
            <person name="Cooney J.C."/>
            <person name="Kagawa T.F."/>
            <person name="Liu W."/>
            <person name="Song Y."/>
            <person name="Salvetti E."/>
            <person name="Wrobel A."/>
            <person name="Rasinkangas P."/>
            <person name="Parkhill J."/>
            <person name="Rea M.C."/>
            <person name="O'Sullivan O."/>
            <person name="Ritari J."/>
            <person name="Douillard F.P."/>
            <person name="Paul Ross R."/>
            <person name="Yang R."/>
            <person name="Briner A.E."/>
            <person name="Felis G.E."/>
            <person name="de Vos W.M."/>
            <person name="Barrangou R."/>
            <person name="Klaenhammer T.R."/>
            <person name="Caufield P.W."/>
            <person name="Cui Y."/>
            <person name="Zhang H."/>
            <person name="O'Toole P.W."/>
        </authorList>
    </citation>
    <scope>NUCLEOTIDE SEQUENCE [LARGE SCALE GENOMIC DNA]</scope>
    <source>
        <strain evidence="2 3">DSM 20593</strain>
    </source>
</reference>
<dbReference type="AlphaFoldDB" id="A0A0R2JBZ6"/>
<proteinExistence type="predicted"/>
<feature type="transmembrane region" description="Helical" evidence="1">
    <location>
        <begin position="62"/>
        <end position="80"/>
    </location>
</feature>
<gene>
    <name evidence="2" type="ORF">IV73_GL001177</name>
</gene>
<dbReference type="Pfam" id="PF07099">
    <property type="entry name" value="DUF1361"/>
    <property type="match status" value="1"/>
</dbReference>
<keyword evidence="1" id="KW-0812">Transmembrane</keyword>
<protein>
    <submittedName>
        <fullName evidence="2">Uncharacterized protein</fullName>
    </submittedName>
</protein>
<feature type="transmembrane region" description="Helical" evidence="1">
    <location>
        <begin position="32"/>
        <end position="50"/>
    </location>
</feature>
<dbReference type="RefSeq" id="WP_057756167.1">
    <property type="nucleotide sequence ID" value="NZ_JQBP01000006.1"/>
</dbReference>
<feature type="transmembrane region" description="Helical" evidence="1">
    <location>
        <begin position="7"/>
        <end position="26"/>
    </location>
</feature>
<comment type="caution">
    <text evidence="2">The sequence shown here is derived from an EMBL/GenBank/DDBJ whole genome shotgun (WGS) entry which is preliminary data.</text>
</comment>
<dbReference type="OrthoDB" id="4540541at2"/>
<dbReference type="PATRIC" id="fig|1616.3.peg.1210"/>
<evidence type="ECO:0000256" key="1">
    <source>
        <dbReference type="SAM" id="Phobius"/>
    </source>
</evidence>
<sequence>MKKSEKYLVGGLHLLVILFWAMVYVVPSRFDFLIWNVFLALLPLDFALIYQQMKRQQHKMMALGMFILWLIFFPNAMYLLTDFSHLSAIGTALATGIQYMNYGILCAGIMMGILIGLISLEVIVDSMNLLNEWYVQALFYIGMSGVSATAMYIGRFARLNSWDLVANPLAIIRQHSWLLTADFKVFVLSFTVAQLFIMLTFHIIWQSRQD</sequence>
<evidence type="ECO:0000313" key="3">
    <source>
        <dbReference type="Proteomes" id="UP000051655"/>
    </source>
</evidence>
<dbReference type="STRING" id="1616.IV73_GL001177"/>
<keyword evidence="3" id="KW-1185">Reference proteome</keyword>
<feature type="transmembrane region" description="Helical" evidence="1">
    <location>
        <begin position="100"/>
        <end position="124"/>
    </location>
</feature>
<dbReference type="Proteomes" id="UP000051655">
    <property type="component" value="Unassembled WGS sequence"/>
</dbReference>
<feature type="transmembrane region" description="Helical" evidence="1">
    <location>
        <begin position="185"/>
        <end position="205"/>
    </location>
</feature>
<name>A0A0R2JBZ6_9LACO</name>
<keyword evidence="1" id="KW-1133">Transmembrane helix</keyword>
<organism evidence="2 3">
    <name type="scientific">Weissella kandleri</name>
    <dbReference type="NCBI Taxonomy" id="1616"/>
    <lineage>
        <taxon>Bacteria</taxon>
        <taxon>Bacillati</taxon>
        <taxon>Bacillota</taxon>
        <taxon>Bacilli</taxon>
        <taxon>Lactobacillales</taxon>
        <taxon>Lactobacillaceae</taxon>
        <taxon>Weissella</taxon>
    </lineage>
</organism>
<feature type="transmembrane region" description="Helical" evidence="1">
    <location>
        <begin position="133"/>
        <end position="154"/>
    </location>
</feature>
<dbReference type="InterPro" id="IPR009793">
    <property type="entry name" value="DUF1361"/>
</dbReference>
<accession>A0A0R2JBZ6</accession>
<dbReference type="EMBL" id="JQBP01000006">
    <property type="protein sequence ID" value="KRN74769.1"/>
    <property type="molecule type" value="Genomic_DNA"/>
</dbReference>